<dbReference type="InterPro" id="IPR047675">
    <property type="entry name" value="Putative_zinc-bd"/>
</dbReference>
<protein>
    <submittedName>
        <fullName evidence="2">Uncharacterized protein</fullName>
    </submittedName>
</protein>
<evidence type="ECO:0000313" key="3">
    <source>
        <dbReference type="Proteomes" id="UP000471640"/>
    </source>
</evidence>
<accession>A0A6P1DQD6</accession>
<evidence type="ECO:0000256" key="1">
    <source>
        <dbReference type="SAM" id="MobiDB-lite"/>
    </source>
</evidence>
<organism evidence="2 3">
    <name type="scientific">Thiorhodococcus mannitoliphagus</name>
    <dbReference type="NCBI Taxonomy" id="329406"/>
    <lineage>
        <taxon>Bacteria</taxon>
        <taxon>Pseudomonadati</taxon>
        <taxon>Pseudomonadota</taxon>
        <taxon>Gammaproteobacteria</taxon>
        <taxon>Chromatiales</taxon>
        <taxon>Chromatiaceae</taxon>
        <taxon>Thiorhodococcus</taxon>
    </lineage>
</organism>
<evidence type="ECO:0000313" key="2">
    <source>
        <dbReference type="EMBL" id="NEX19760.1"/>
    </source>
</evidence>
<proteinExistence type="predicted"/>
<dbReference type="AlphaFoldDB" id="A0A6P1DQD6"/>
<feature type="compositionally biased region" description="Polar residues" evidence="1">
    <location>
        <begin position="43"/>
        <end position="56"/>
    </location>
</feature>
<feature type="region of interest" description="Disordered" evidence="1">
    <location>
        <begin position="33"/>
        <end position="70"/>
    </location>
</feature>
<reference evidence="2 3" key="2">
    <citation type="submission" date="2020-02" db="EMBL/GenBank/DDBJ databases">
        <title>Genome sequences of Thiorhodococcus mannitoliphagus and Thiorhodococcus minor, purple sulfur photosynthetic bacteria in the gammaproteobacterial family, Chromatiaceae.</title>
        <authorList>
            <person name="Aviles F.A."/>
            <person name="Meyer T.E."/>
            <person name="Kyndt J.A."/>
        </authorList>
    </citation>
    <scope>NUCLEOTIDE SEQUENCE [LARGE SCALE GENOMIC DNA]</scope>
    <source>
        <strain evidence="2 3">DSM 18266</strain>
    </source>
</reference>
<dbReference type="RefSeq" id="WP_164652647.1">
    <property type="nucleotide sequence ID" value="NZ_JAAIJR010000015.1"/>
</dbReference>
<dbReference type="Proteomes" id="UP000471640">
    <property type="component" value="Unassembled WGS sequence"/>
</dbReference>
<dbReference type="EMBL" id="JAAIJR010000015">
    <property type="protein sequence ID" value="NEX19760.1"/>
    <property type="molecule type" value="Genomic_DNA"/>
</dbReference>
<dbReference type="NCBIfam" id="NF041373">
    <property type="entry name" value="HGG_STG"/>
    <property type="match status" value="1"/>
</dbReference>
<sequence>MTETVSRKKPGKPICGARTRRGTRCQCKPVRGGRCKLHGGASTGPTTTEGKAQSTENLKRARAALNSPLHAEARRERALKGWKTRRRAAERRRLIELGRQAGMSAWWFVAVEKTW</sequence>
<comment type="caution">
    <text evidence="2">The sequence shown here is derived from an EMBL/GenBank/DDBJ whole genome shotgun (WGS) entry which is preliminary data.</text>
</comment>
<name>A0A6P1DQD6_9GAMM</name>
<reference evidence="3" key="1">
    <citation type="journal article" date="2020" name="Microbiol. Resour. Announc.">
        <title>Draft Genome Sequences of Thiorhodococcus mannitoliphagus and Thiorhodococcus minor, Purple Sulfur Photosynthetic Bacteria in the Gammaproteobacterial Family Chromatiaceae.</title>
        <authorList>
            <person name="Aviles F.A."/>
            <person name="Meyer T.E."/>
            <person name="Kyndt J.A."/>
        </authorList>
    </citation>
    <scope>NUCLEOTIDE SEQUENCE [LARGE SCALE GENOMIC DNA]</scope>
    <source>
        <strain evidence="3">DSM 18266</strain>
    </source>
</reference>
<keyword evidence="3" id="KW-1185">Reference proteome</keyword>
<gene>
    <name evidence="2" type="ORF">G3480_05430</name>
</gene>